<protein>
    <submittedName>
        <fullName evidence="1">Uncharacterized protein</fullName>
    </submittedName>
</protein>
<reference evidence="1" key="1">
    <citation type="submission" date="2024-05" db="EMBL/GenBank/DDBJ databases">
        <title>Alkalihalobacillus sp. strain MEB203 novel alkaliphilic bacterium from Lonar Lake, India.</title>
        <authorList>
            <person name="Joshi A."/>
            <person name="Thite S."/>
            <person name="Mengade P."/>
        </authorList>
    </citation>
    <scope>NUCLEOTIDE SEQUENCE</scope>
    <source>
        <strain evidence="1">MEB 203</strain>
    </source>
</reference>
<evidence type="ECO:0000313" key="2">
    <source>
        <dbReference type="Proteomes" id="UP001148125"/>
    </source>
</evidence>
<proteinExistence type="predicted"/>
<keyword evidence="2" id="KW-1185">Reference proteome</keyword>
<dbReference type="EMBL" id="JAOTPO010000011">
    <property type="protein sequence ID" value="MDE5414764.1"/>
    <property type="molecule type" value="Genomic_DNA"/>
</dbReference>
<sequence length="68" mass="7629">MSTIDINAIRKWKGIPDDFKQKILSNVFCINCGVTTIINYSIHDDSDGILLKGVCKKCKEPVARCIED</sequence>
<dbReference type="RefSeq" id="WP_275119376.1">
    <property type="nucleotide sequence ID" value="NZ_JAOTPO010000011.1"/>
</dbReference>
<dbReference type="Proteomes" id="UP001148125">
    <property type="component" value="Unassembled WGS sequence"/>
</dbReference>
<evidence type="ECO:0000313" key="1">
    <source>
        <dbReference type="EMBL" id="MDE5414764.1"/>
    </source>
</evidence>
<comment type="caution">
    <text evidence="1">The sequence shown here is derived from an EMBL/GenBank/DDBJ whole genome shotgun (WGS) entry which is preliminary data.</text>
</comment>
<gene>
    <name evidence="1" type="ORF">N7Z68_15505</name>
</gene>
<organism evidence="1 2">
    <name type="scientific">Alkalihalobacterium chitinilyticum</name>
    <dbReference type="NCBI Taxonomy" id="2980103"/>
    <lineage>
        <taxon>Bacteria</taxon>
        <taxon>Bacillati</taxon>
        <taxon>Bacillota</taxon>
        <taxon>Bacilli</taxon>
        <taxon>Bacillales</taxon>
        <taxon>Bacillaceae</taxon>
        <taxon>Alkalihalobacterium</taxon>
    </lineage>
</organism>
<accession>A0ABT5VKJ7</accession>
<name>A0ABT5VKJ7_9BACI</name>